<dbReference type="PATRIC" id="fig|1265822.4.peg.558"/>
<gene>
    <name evidence="1" type="ORF">MCOL2_02726</name>
</gene>
<protein>
    <submittedName>
        <fullName evidence="1">Uncharacterized protein</fullName>
    </submittedName>
</protein>
<name>W7DRL7_9LIST</name>
<evidence type="ECO:0000313" key="2">
    <source>
        <dbReference type="Proteomes" id="UP000019241"/>
    </source>
</evidence>
<evidence type="ECO:0000313" key="1">
    <source>
        <dbReference type="EMBL" id="EUJ63943.1"/>
    </source>
</evidence>
<accession>W7DRL7</accession>
<dbReference type="EMBL" id="AODM01000009">
    <property type="protein sequence ID" value="EUJ63943.1"/>
    <property type="molecule type" value="Genomic_DNA"/>
</dbReference>
<reference evidence="1 2" key="1">
    <citation type="submission" date="2012-12" db="EMBL/GenBank/DDBJ databases">
        <title>Novel taxa of Listeriaceae from agricultural environments in the United States.</title>
        <authorList>
            <person name="den Bakker H.C."/>
            <person name="Allred A."/>
            <person name="Warchocki S."/>
            <person name="Wright E.M."/>
            <person name="Burrell A."/>
            <person name="Nightingale K.K."/>
            <person name="Kephart D."/>
            <person name="Wiedmann M."/>
        </authorList>
    </citation>
    <scope>NUCLEOTIDE SEQUENCE [LARGE SCALE GENOMIC DNA]</scope>
    <source>
        <strain evidence="1 2">FSL S10-1203</strain>
    </source>
</reference>
<sequence length="55" mass="6614">MIPLEDVLPTKEIFFEGYPQSIPNDEFGFLRKVYGKNFLDNYLRKNGFKHYKNLK</sequence>
<proteinExistence type="predicted"/>
<dbReference type="AlphaFoldDB" id="W7DRL7"/>
<comment type="caution">
    <text evidence="1">The sequence shown here is derived from an EMBL/GenBank/DDBJ whole genome shotgun (WGS) entry which is preliminary data.</text>
</comment>
<dbReference type="Proteomes" id="UP000019241">
    <property type="component" value="Unassembled WGS sequence"/>
</dbReference>
<organism evidence="1 2">
    <name type="scientific">Listeria fleischmannii FSL S10-1203</name>
    <dbReference type="NCBI Taxonomy" id="1265822"/>
    <lineage>
        <taxon>Bacteria</taxon>
        <taxon>Bacillati</taxon>
        <taxon>Bacillota</taxon>
        <taxon>Bacilli</taxon>
        <taxon>Bacillales</taxon>
        <taxon>Listeriaceae</taxon>
        <taxon>Listeria</taxon>
    </lineage>
</organism>